<dbReference type="RefSeq" id="WP_078768938.1">
    <property type="nucleotide sequence ID" value="NZ_FUWW01000019.1"/>
</dbReference>
<evidence type="ECO:0000313" key="1">
    <source>
        <dbReference type="EMBL" id="SJZ74624.1"/>
    </source>
</evidence>
<dbReference type="EMBL" id="FUWW01000019">
    <property type="protein sequence ID" value="SJZ74624.1"/>
    <property type="molecule type" value="Genomic_DNA"/>
</dbReference>
<gene>
    <name evidence="1" type="ORF">SAMN02745114_01482</name>
</gene>
<name>A0A1T4N5Z4_9FIRM</name>
<organism evidence="1 2">
    <name type="scientific">Eubacterium coprostanoligenes</name>
    <dbReference type="NCBI Taxonomy" id="290054"/>
    <lineage>
        <taxon>Bacteria</taxon>
        <taxon>Bacillati</taxon>
        <taxon>Bacillota</taxon>
        <taxon>Clostridia</taxon>
        <taxon>Eubacteriales</taxon>
        <taxon>Eubacteriaceae</taxon>
        <taxon>Eubacterium</taxon>
    </lineage>
</organism>
<dbReference type="AlphaFoldDB" id="A0A1T4N5Z4"/>
<dbReference type="Proteomes" id="UP000190657">
    <property type="component" value="Unassembled WGS sequence"/>
</dbReference>
<protein>
    <submittedName>
        <fullName evidence="1">Uncharacterized protein</fullName>
    </submittedName>
</protein>
<sequence length="355" mass="40401">MGEDLQKTQDELIVENETPHEVVYGKVIDYQKKRFRIDVKGFANKMMQVLDFAETIRDIQIDKEYVLEIPKEFREGLKNGDLWIMENAKKNGKFWPNIMEKADNGKNQIVKPLGLKEKAIVQGNPIQELSQKCQNVYLQGQVQRLAEIAEATYKQVQELDSLHLDDKIGLISSAKKRLYLAMSQKDDASRTTAIQLALADVSAAQGQVFTTFKRKSENFVNVPKNQLLQIAKETFSPTGFVEEAVSEYFKLQKYFDLYAASTDLMASAYMLMGEKYNAKQVYEQSLQELSEVNTENISSIKNLKDKKIKFEGICDSLTEPIIQQEELCLGTGNNTDTMLIEISGKELLEAYEDGN</sequence>
<dbReference type="STRING" id="290054.SAMN02745114_01482"/>
<reference evidence="1 2" key="1">
    <citation type="submission" date="2017-02" db="EMBL/GenBank/DDBJ databases">
        <authorList>
            <person name="Peterson S.W."/>
        </authorList>
    </citation>
    <scope>NUCLEOTIDE SEQUENCE [LARGE SCALE GENOMIC DNA]</scope>
    <source>
        <strain evidence="1 2">ATCC 51222</strain>
    </source>
</reference>
<accession>A0A1T4N5Z4</accession>
<evidence type="ECO:0000313" key="2">
    <source>
        <dbReference type="Proteomes" id="UP000190657"/>
    </source>
</evidence>
<dbReference type="OrthoDB" id="1837920at2"/>
<keyword evidence="2" id="KW-1185">Reference proteome</keyword>
<proteinExistence type="predicted"/>